<sequence length="190" mass="22931">MIELSNEMYITKDVYKALVDYGNILVVNLLREAVNLEEKVDEDGEEYYTVREEFETLNYQEGQSQNHYFEELSQLTTNYLKELKDSDKTALCFCLINEEKYYNKLLEYVEEEDSDTMEQYDCKIGREIARLIYQEDKKELMEWCKEFLMDLISIFSTEFDFSLIDESTKYSLEDNLNEYKTRDFMNFPIR</sequence>
<name>A0A434AVM3_9BACT</name>
<reference evidence="1 2" key="1">
    <citation type="submission" date="2018-11" db="EMBL/GenBank/DDBJ databases">
        <title>Parancylomarina longa gen. nov., sp. nov., isolated from sediments of southern Okinawa.</title>
        <authorList>
            <person name="Fu T."/>
        </authorList>
    </citation>
    <scope>NUCLEOTIDE SEQUENCE [LARGE SCALE GENOMIC DNA]</scope>
    <source>
        <strain evidence="1 2">T3-2 S1-C</strain>
    </source>
</reference>
<evidence type="ECO:0000313" key="1">
    <source>
        <dbReference type="EMBL" id="RUT78423.1"/>
    </source>
</evidence>
<keyword evidence="2" id="KW-1185">Reference proteome</keyword>
<dbReference type="AlphaFoldDB" id="A0A434AVM3"/>
<evidence type="ECO:0000313" key="2">
    <source>
        <dbReference type="Proteomes" id="UP000282985"/>
    </source>
</evidence>
<comment type="caution">
    <text evidence="1">The sequence shown here is derived from an EMBL/GenBank/DDBJ whole genome shotgun (WGS) entry which is preliminary data.</text>
</comment>
<dbReference type="OrthoDB" id="130874at200643"/>
<proteinExistence type="predicted"/>
<organism evidence="1 2">
    <name type="scientific">Ancylomarina longa</name>
    <dbReference type="NCBI Taxonomy" id="2487017"/>
    <lineage>
        <taxon>Bacteria</taxon>
        <taxon>Pseudomonadati</taxon>
        <taxon>Bacteroidota</taxon>
        <taxon>Bacteroidia</taxon>
        <taxon>Marinilabiliales</taxon>
        <taxon>Marinifilaceae</taxon>
        <taxon>Ancylomarina</taxon>
    </lineage>
</organism>
<dbReference type="Proteomes" id="UP000282985">
    <property type="component" value="Unassembled WGS sequence"/>
</dbReference>
<accession>A0A434AVM3</accession>
<protein>
    <submittedName>
        <fullName evidence="1">Uncharacterized protein</fullName>
    </submittedName>
</protein>
<dbReference type="EMBL" id="RJJX01000009">
    <property type="protein sequence ID" value="RUT78423.1"/>
    <property type="molecule type" value="Genomic_DNA"/>
</dbReference>
<gene>
    <name evidence="1" type="ORF">DLK05_08875</name>
</gene>
<dbReference type="RefSeq" id="WP_127343629.1">
    <property type="nucleotide sequence ID" value="NZ_RJJX01000009.1"/>
</dbReference>